<feature type="region of interest" description="Disordered" evidence="1">
    <location>
        <begin position="94"/>
        <end position="118"/>
    </location>
</feature>
<keyword evidence="3" id="KW-1185">Reference proteome</keyword>
<dbReference type="Proteomes" id="UP000291116">
    <property type="component" value="Unassembled WGS sequence"/>
</dbReference>
<feature type="compositionally biased region" description="Low complexity" evidence="1">
    <location>
        <begin position="42"/>
        <end position="68"/>
    </location>
</feature>
<reference evidence="2 3" key="1">
    <citation type="submission" date="2019-01" db="EMBL/GenBank/DDBJ databases">
        <authorList>
            <person name="Ferrante I. M."/>
        </authorList>
    </citation>
    <scope>NUCLEOTIDE SEQUENCE [LARGE SCALE GENOMIC DNA]</scope>
    <source>
        <strain evidence="2 3">B856</strain>
    </source>
</reference>
<dbReference type="EMBL" id="CAACVS010000400">
    <property type="protein sequence ID" value="VEU41971.1"/>
    <property type="molecule type" value="Genomic_DNA"/>
</dbReference>
<organism evidence="2 3">
    <name type="scientific">Pseudo-nitzschia multistriata</name>
    <dbReference type="NCBI Taxonomy" id="183589"/>
    <lineage>
        <taxon>Eukaryota</taxon>
        <taxon>Sar</taxon>
        <taxon>Stramenopiles</taxon>
        <taxon>Ochrophyta</taxon>
        <taxon>Bacillariophyta</taxon>
        <taxon>Bacillariophyceae</taxon>
        <taxon>Bacillariophycidae</taxon>
        <taxon>Bacillariales</taxon>
        <taxon>Bacillariaceae</taxon>
        <taxon>Pseudo-nitzschia</taxon>
    </lineage>
</organism>
<evidence type="ECO:0000256" key="1">
    <source>
        <dbReference type="SAM" id="MobiDB-lite"/>
    </source>
</evidence>
<evidence type="ECO:0000313" key="2">
    <source>
        <dbReference type="EMBL" id="VEU41971.1"/>
    </source>
</evidence>
<name>A0A448ZJ16_9STRA</name>
<proteinExistence type="predicted"/>
<accession>A0A448ZJ16</accession>
<evidence type="ECO:0000313" key="3">
    <source>
        <dbReference type="Proteomes" id="UP000291116"/>
    </source>
</evidence>
<gene>
    <name evidence="2" type="ORF">PSNMU_V1.4_AUG-EV-PASAV3_0089180</name>
</gene>
<feature type="region of interest" description="Disordered" evidence="1">
    <location>
        <begin position="25"/>
        <end position="82"/>
    </location>
</feature>
<protein>
    <submittedName>
        <fullName evidence="2">Uncharacterized protein</fullName>
    </submittedName>
</protein>
<dbReference type="AlphaFoldDB" id="A0A448ZJ16"/>
<sequence length="277" mass="31594">MFNRQVVETFQSKNEVIPCHRLRRRRSVASCDPPSPSPAKPLTPLRKQPKSGLSSTTTKNSKKNTVSSDPISSVKNKHRKKPLSYARALLQNDSQPLHSIVSPSSSSPGSTDSVSNSPELQDITTANALAATSIDLPYKDQYKSNGQRVTLVPPFFSPVAVVTPRRGFFRREHSNSSSREFMITPNNISLKSVDSDDDDTSQFDTNNNYIAHEYYDFDLNHDYDYDLDDDLATERYRYFKGKNIHIDGVEITAEEEEFTKPFNRIKLDRRLRREDRM</sequence>